<evidence type="ECO:0000256" key="2">
    <source>
        <dbReference type="ARBA" id="ARBA00004877"/>
    </source>
</evidence>
<sequence>MRFAHSVEFRIETLRRLFIYNSPNCATPLADTCSSATVYVAMLDTTYLRSSMAAILSVMQHSSYPQNILFHFLSAGSRSSSSTDASTSFPFLKFQIYPFYESVIVGLILTSIRSALDYPLNCSRNYMATLLPSCIRTVVYLDSDLVLIDNIAKLAATSLWDHILDVPKYCNANFIAYFTLSFWSNPLLSLTFAACRCKPCYFIIVVMVIDLQQWRADDYSTKIQEWIDLQKRMLPFLLVFAGNIAPIDHS</sequence>
<evidence type="ECO:0000256" key="5">
    <source>
        <dbReference type="ARBA" id="ARBA00022679"/>
    </source>
</evidence>
<comment type="pathway">
    <text evidence="2">Glycan metabolism; pectin biosynthesis.</text>
</comment>
<dbReference type="PANTHER" id="PTHR13778:SF59">
    <property type="entry name" value="HEXOSYLTRANSFERASE"/>
    <property type="match status" value="1"/>
</dbReference>
<comment type="subcellular location">
    <subcellularLocation>
        <location evidence="1">Membrane</location>
        <topology evidence="1">Single-pass type II membrane protein</topology>
    </subcellularLocation>
</comment>
<evidence type="ECO:0000313" key="9">
    <source>
        <dbReference type="Proteomes" id="UP001603857"/>
    </source>
</evidence>
<dbReference type="InterPro" id="IPR050748">
    <property type="entry name" value="Glycosyltrans_8_dom-fam"/>
</dbReference>
<dbReference type="EMBL" id="JBGMDY010000003">
    <property type="protein sequence ID" value="KAL2340811.1"/>
    <property type="molecule type" value="Genomic_DNA"/>
</dbReference>
<evidence type="ECO:0000256" key="7">
    <source>
        <dbReference type="RuleBase" id="RU362027"/>
    </source>
</evidence>
<dbReference type="InterPro" id="IPR002495">
    <property type="entry name" value="Glyco_trans_8"/>
</dbReference>
<keyword evidence="6" id="KW-0735">Signal-anchor</keyword>
<dbReference type="Proteomes" id="UP001603857">
    <property type="component" value="Unassembled WGS sequence"/>
</dbReference>
<reference evidence="8 9" key="1">
    <citation type="submission" date="2024-08" db="EMBL/GenBank/DDBJ databases">
        <title>Insights into the chromosomal genome structure of Flemingia macrophylla.</title>
        <authorList>
            <person name="Ding Y."/>
            <person name="Zhao Y."/>
            <person name="Bi W."/>
            <person name="Wu M."/>
            <person name="Zhao G."/>
            <person name="Gong Y."/>
            <person name="Li W."/>
            <person name="Zhang P."/>
        </authorList>
    </citation>
    <scope>NUCLEOTIDE SEQUENCE [LARGE SCALE GENOMIC DNA]</scope>
    <source>
        <strain evidence="8">DYQJB</strain>
        <tissue evidence="8">Leaf</tissue>
    </source>
</reference>
<dbReference type="InterPro" id="IPR029044">
    <property type="entry name" value="Nucleotide-diphossugar_trans"/>
</dbReference>
<evidence type="ECO:0000256" key="3">
    <source>
        <dbReference type="ARBA" id="ARBA00006351"/>
    </source>
</evidence>
<keyword evidence="4" id="KW-0328">Glycosyltransferase</keyword>
<proteinExistence type="inferred from homology"/>
<gene>
    <name evidence="8" type="ORF">Fmac_008751</name>
</gene>
<dbReference type="PANTHER" id="PTHR13778">
    <property type="entry name" value="GLYCOSYLTRANSFERASE 8 DOMAIN-CONTAINING PROTEIN"/>
    <property type="match status" value="1"/>
</dbReference>
<keyword evidence="5" id="KW-0808">Transferase</keyword>
<evidence type="ECO:0000256" key="4">
    <source>
        <dbReference type="ARBA" id="ARBA00022676"/>
    </source>
</evidence>
<name>A0ABD1MYA0_9FABA</name>
<dbReference type="Pfam" id="PF01501">
    <property type="entry name" value="Glyco_transf_8"/>
    <property type="match status" value="1"/>
</dbReference>
<dbReference type="Gene3D" id="3.90.550.10">
    <property type="entry name" value="Spore Coat Polysaccharide Biosynthesis Protein SpsA, Chain A"/>
    <property type="match status" value="1"/>
</dbReference>
<accession>A0ABD1MYA0</accession>
<evidence type="ECO:0000313" key="8">
    <source>
        <dbReference type="EMBL" id="KAL2340811.1"/>
    </source>
</evidence>
<comment type="caution">
    <text evidence="8">The sequence shown here is derived from an EMBL/GenBank/DDBJ whole genome shotgun (WGS) entry which is preliminary data.</text>
</comment>
<protein>
    <recommendedName>
        <fullName evidence="7">Hexosyltransferase</fullName>
        <ecNumber evidence="7">2.4.1.-</ecNumber>
    </recommendedName>
</protein>
<organism evidence="8 9">
    <name type="scientific">Flemingia macrophylla</name>
    <dbReference type="NCBI Taxonomy" id="520843"/>
    <lineage>
        <taxon>Eukaryota</taxon>
        <taxon>Viridiplantae</taxon>
        <taxon>Streptophyta</taxon>
        <taxon>Embryophyta</taxon>
        <taxon>Tracheophyta</taxon>
        <taxon>Spermatophyta</taxon>
        <taxon>Magnoliopsida</taxon>
        <taxon>eudicotyledons</taxon>
        <taxon>Gunneridae</taxon>
        <taxon>Pentapetalae</taxon>
        <taxon>rosids</taxon>
        <taxon>fabids</taxon>
        <taxon>Fabales</taxon>
        <taxon>Fabaceae</taxon>
        <taxon>Papilionoideae</taxon>
        <taxon>50 kb inversion clade</taxon>
        <taxon>NPAAA clade</taxon>
        <taxon>indigoferoid/millettioid clade</taxon>
        <taxon>Phaseoleae</taxon>
        <taxon>Flemingia</taxon>
    </lineage>
</organism>
<dbReference type="GO" id="GO:0016020">
    <property type="term" value="C:membrane"/>
    <property type="evidence" value="ECO:0007669"/>
    <property type="project" value="UniProtKB-SubCell"/>
</dbReference>
<evidence type="ECO:0000256" key="1">
    <source>
        <dbReference type="ARBA" id="ARBA00004606"/>
    </source>
</evidence>
<comment type="similarity">
    <text evidence="3 7">Belongs to the glycosyltransferase 8 family.</text>
</comment>
<keyword evidence="6" id="KW-0812">Transmembrane</keyword>
<keyword evidence="9" id="KW-1185">Reference proteome</keyword>
<dbReference type="AlphaFoldDB" id="A0ABD1MYA0"/>
<dbReference type="SUPFAM" id="SSF53448">
    <property type="entry name" value="Nucleotide-diphospho-sugar transferases"/>
    <property type="match status" value="1"/>
</dbReference>
<dbReference type="EC" id="2.4.1.-" evidence="7"/>
<dbReference type="GO" id="GO:0016757">
    <property type="term" value="F:glycosyltransferase activity"/>
    <property type="evidence" value="ECO:0007669"/>
    <property type="project" value="UniProtKB-KW"/>
</dbReference>
<evidence type="ECO:0000256" key="6">
    <source>
        <dbReference type="ARBA" id="ARBA00022968"/>
    </source>
</evidence>